<reference evidence="1" key="2">
    <citation type="journal article" date="2015" name="Data Brief">
        <title>Shoot transcriptome of the giant reed, Arundo donax.</title>
        <authorList>
            <person name="Barrero R.A."/>
            <person name="Guerrero F.D."/>
            <person name="Moolhuijzen P."/>
            <person name="Goolsby J.A."/>
            <person name="Tidwell J."/>
            <person name="Bellgard S.E."/>
            <person name="Bellgard M.I."/>
        </authorList>
    </citation>
    <scope>NUCLEOTIDE SEQUENCE</scope>
    <source>
        <tissue evidence="1">Shoot tissue taken approximately 20 cm above the soil surface</tissue>
    </source>
</reference>
<dbReference type="AlphaFoldDB" id="A0A0A9FRU0"/>
<dbReference type="EMBL" id="GBRH01186888">
    <property type="protein sequence ID" value="JAE11008.1"/>
    <property type="molecule type" value="Transcribed_RNA"/>
</dbReference>
<evidence type="ECO:0000313" key="1">
    <source>
        <dbReference type="EMBL" id="JAE11008.1"/>
    </source>
</evidence>
<organism evidence="1">
    <name type="scientific">Arundo donax</name>
    <name type="common">Giant reed</name>
    <name type="synonym">Donax arundinaceus</name>
    <dbReference type="NCBI Taxonomy" id="35708"/>
    <lineage>
        <taxon>Eukaryota</taxon>
        <taxon>Viridiplantae</taxon>
        <taxon>Streptophyta</taxon>
        <taxon>Embryophyta</taxon>
        <taxon>Tracheophyta</taxon>
        <taxon>Spermatophyta</taxon>
        <taxon>Magnoliopsida</taxon>
        <taxon>Liliopsida</taxon>
        <taxon>Poales</taxon>
        <taxon>Poaceae</taxon>
        <taxon>PACMAD clade</taxon>
        <taxon>Arundinoideae</taxon>
        <taxon>Arundineae</taxon>
        <taxon>Arundo</taxon>
    </lineage>
</organism>
<name>A0A0A9FRU0_ARUDO</name>
<proteinExistence type="predicted"/>
<sequence>MTGTIVFEHYCFAFDSRCVVQSIWLAMYLV</sequence>
<accession>A0A0A9FRU0</accession>
<protein>
    <submittedName>
        <fullName evidence="1">Uncharacterized protein</fullName>
    </submittedName>
</protein>
<reference evidence="1" key="1">
    <citation type="submission" date="2014-09" db="EMBL/GenBank/DDBJ databases">
        <authorList>
            <person name="Magalhaes I.L.F."/>
            <person name="Oliveira U."/>
            <person name="Santos F.R."/>
            <person name="Vidigal T.H.D.A."/>
            <person name="Brescovit A.D."/>
            <person name="Santos A.J."/>
        </authorList>
    </citation>
    <scope>NUCLEOTIDE SEQUENCE</scope>
    <source>
        <tissue evidence="1">Shoot tissue taken approximately 20 cm above the soil surface</tissue>
    </source>
</reference>